<dbReference type="KEGG" id="arac:E0W69_018720"/>
<accession>A0A5P2GG04</accession>
<dbReference type="RefSeq" id="WP_131331587.1">
    <property type="nucleotide sequence ID" value="NZ_CP044016.1"/>
</dbReference>
<keyword evidence="1" id="KW-1133">Transmembrane helix</keyword>
<keyword evidence="1" id="KW-0472">Membrane</keyword>
<name>A0A5P2GG04_9BACT</name>
<protein>
    <submittedName>
        <fullName evidence="2">Uncharacterized protein</fullName>
    </submittedName>
</protein>
<evidence type="ECO:0000313" key="3">
    <source>
        <dbReference type="Proteomes" id="UP000292424"/>
    </source>
</evidence>
<keyword evidence="1" id="KW-0812">Transmembrane</keyword>
<evidence type="ECO:0000313" key="2">
    <source>
        <dbReference type="EMBL" id="QES90601.1"/>
    </source>
</evidence>
<feature type="transmembrane region" description="Helical" evidence="1">
    <location>
        <begin position="64"/>
        <end position="85"/>
    </location>
</feature>
<gene>
    <name evidence="2" type="ORF">E0W69_018720</name>
</gene>
<proteinExistence type="predicted"/>
<dbReference type="OrthoDB" id="5198105at2"/>
<evidence type="ECO:0000256" key="1">
    <source>
        <dbReference type="SAM" id="Phobius"/>
    </source>
</evidence>
<feature type="transmembrane region" description="Helical" evidence="1">
    <location>
        <begin position="97"/>
        <end position="124"/>
    </location>
</feature>
<dbReference type="AlphaFoldDB" id="A0A5P2GG04"/>
<organism evidence="2 3">
    <name type="scientific">Rhizosphaericola mali</name>
    <dbReference type="NCBI Taxonomy" id="2545455"/>
    <lineage>
        <taxon>Bacteria</taxon>
        <taxon>Pseudomonadati</taxon>
        <taxon>Bacteroidota</taxon>
        <taxon>Chitinophagia</taxon>
        <taxon>Chitinophagales</taxon>
        <taxon>Chitinophagaceae</taxon>
        <taxon>Rhizosphaericola</taxon>
    </lineage>
</organism>
<feature type="transmembrane region" description="Helical" evidence="1">
    <location>
        <begin position="144"/>
        <end position="165"/>
    </location>
</feature>
<dbReference type="Proteomes" id="UP000292424">
    <property type="component" value="Chromosome"/>
</dbReference>
<reference evidence="2 3" key="1">
    <citation type="submission" date="2019-09" db="EMBL/GenBank/DDBJ databases">
        <title>Complete genome sequence of Arachidicoccus sp. B3-10 isolated from apple orchard soil.</title>
        <authorList>
            <person name="Kim H.S."/>
            <person name="Han K.-I."/>
            <person name="Suh M.K."/>
            <person name="Lee K.C."/>
            <person name="Eom M.K."/>
            <person name="Kim J.-S."/>
            <person name="Kang S.W."/>
            <person name="Sin Y."/>
            <person name="Lee J.-S."/>
        </authorList>
    </citation>
    <scope>NUCLEOTIDE SEQUENCE [LARGE SCALE GENOMIC DNA]</scope>
    <source>
        <strain evidence="2 3">B3-10</strain>
    </source>
</reference>
<keyword evidence="3" id="KW-1185">Reference proteome</keyword>
<dbReference type="EMBL" id="CP044016">
    <property type="protein sequence ID" value="QES90601.1"/>
    <property type="molecule type" value="Genomic_DNA"/>
</dbReference>
<sequence length="180" mass="21029">MSTRKKVMLTFVLFLINALALTFFGSTLEQFSKTAKLDYQIKGYDLLFVKHLFTEYGNLGRAKYQFLTLLDVPFPFFLLAFGRNYFGYTWKKWNYSFIWKCLFIACICFSVFDCIENFCVLQMLHTFPDLNASEIKISSVATQIKLISLIVIYIFLPITACIQLLKWCKLKITRPHTKAS</sequence>